<evidence type="ECO:0000313" key="1">
    <source>
        <dbReference type="EMBL" id="KAJ6996234.1"/>
    </source>
</evidence>
<organism evidence="1 2">
    <name type="scientific">Populus alba x Populus x berolinensis</name>
    <dbReference type="NCBI Taxonomy" id="444605"/>
    <lineage>
        <taxon>Eukaryota</taxon>
        <taxon>Viridiplantae</taxon>
        <taxon>Streptophyta</taxon>
        <taxon>Embryophyta</taxon>
        <taxon>Tracheophyta</taxon>
        <taxon>Spermatophyta</taxon>
        <taxon>Magnoliopsida</taxon>
        <taxon>eudicotyledons</taxon>
        <taxon>Gunneridae</taxon>
        <taxon>Pentapetalae</taxon>
        <taxon>rosids</taxon>
        <taxon>fabids</taxon>
        <taxon>Malpighiales</taxon>
        <taxon>Salicaceae</taxon>
        <taxon>Saliceae</taxon>
        <taxon>Populus</taxon>
    </lineage>
</organism>
<protein>
    <submittedName>
        <fullName evidence="1">Uncharacterized protein</fullName>
    </submittedName>
</protein>
<keyword evidence="2" id="KW-1185">Reference proteome</keyword>
<name>A0AAD6QTI9_9ROSI</name>
<dbReference type="AlphaFoldDB" id="A0AAD6QTI9"/>
<proteinExistence type="predicted"/>
<reference evidence="1" key="1">
    <citation type="journal article" date="2023" name="Mol. Ecol. Resour.">
        <title>Chromosome-level genome assembly of a triploid poplar Populus alba 'Berolinensis'.</title>
        <authorList>
            <person name="Chen S."/>
            <person name="Yu Y."/>
            <person name="Wang X."/>
            <person name="Wang S."/>
            <person name="Zhang T."/>
            <person name="Zhou Y."/>
            <person name="He R."/>
            <person name="Meng N."/>
            <person name="Wang Y."/>
            <person name="Liu W."/>
            <person name="Liu Z."/>
            <person name="Liu J."/>
            <person name="Guo Q."/>
            <person name="Huang H."/>
            <person name="Sederoff R.R."/>
            <person name="Wang G."/>
            <person name="Qu G."/>
            <person name="Chen S."/>
        </authorList>
    </citation>
    <scope>NUCLEOTIDE SEQUENCE</scope>
    <source>
        <strain evidence="1">SC-2020</strain>
    </source>
</reference>
<dbReference type="Proteomes" id="UP001164929">
    <property type="component" value="Chromosome 5"/>
</dbReference>
<evidence type="ECO:0000313" key="2">
    <source>
        <dbReference type="Proteomes" id="UP001164929"/>
    </source>
</evidence>
<dbReference type="EMBL" id="JAQIZT010000005">
    <property type="protein sequence ID" value="KAJ6996234.1"/>
    <property type="molecule type" value="Genomic_DNA"/>
</dbReference>
<accession>A0AAD6QTI9</accession>
<sequence length="86" mass="9362">MQEFNLQAECEEMIGRSQQSVTINPEKLKAAVHKLSEAEKVTGTGLSSKVKIRGGVIPGYRHRKASFLSRSGKGGHMGSKYNNSKA</sequence>
<comment type="caution">
    <text evidence="1">The sequence shown here is derived from an EMBL/GenBank/DDBJ whole genome shotgun (WGS) entry which is preliminary data.</text>
</comment>
<gene>
    <name evidence="1" type="ORF">NC653_012975</name>
</gene>